<dbReference type="RefSeq" id="YP_009288022.1">
    <property type="nucleotide sequence ID" value="NC_031080.1"/>
</dbReference>
<sequence>MKISINFAIEIDPEDWMDAYGIARSQVRADVKEHAKHLVQQAFSGAGISAELVK</sequence>
<reference evidence="1 2" key="1">
    <citation type="submission" date="2016-08" db="EMBL/GenBank/DDBJ databases">
        <authorList>
            <person name="Acevedo E."/>
            <person name="Azhar M."/>
            <person name="Golebiewska U.P."/>
            <person name="Grzywna D."/>
            <person name="Guardiola R."/>
            <person name="Jackson O."/>
            <person name="John N."/>
            <person name="Kanavatsas C."/>
            <person name="Khan S."/>
            <person name="Leong J."/>
            <person name="Mansilla E."/>
            <person name="Muladjanov Y."/>
            <person name="Nouel J."/>
            <person name="Oh S."/>
            <person name="Oppedisano M."/>
            <person name="Sajid A."/>
            <person name="Samper M."/>
            <person name="Ugbeva O."/>
            <person name="Delesalle V.A."/>
            <person name="Garlena R.A."/>
            <person name="Russell D.A."/>
            <person name="Pope W.H."/>
            <person name="Jacobs-Sera D."/>
            <person name="Hendrix R.W."/>
            <person name="Hatfull G.F."/>
        </authorList>
    </citation>
    <scope>NUCLEOTIDE SEQUENCE [LARGE SCALE GENOMIC DNA]</scope>
</reference>
<protein>
    <submittedName>
        <fullName evidence="1">Uncharacterized protein</fullName>
    </submittedName>
</protein>
<evidence type="ECO:0000313" key="1">
    <source>
        <dbReference type="EMBL" id="AON96909.1"/>
    </source>
</evidence>
<name>A0A1C9EHE2_9CAUD</name>
<accession>A0A1C9EHE2</accession>
<evidence type="ECO:0000313" key="2">
    <source>
        <dbReference type="Proteomes" id="UP000204231"/>
    </source>
</evidence>
<gene>
    <name evidence="1" type="ORF">SEA_TONENILI_162</name>
</gene>
<proteinExistence type="predicted"/>
<keyword evidence="2" id="KW-1185">Reference proteome</keyword>
<dbReference type="Proteomes" id="UP000204231">
    <property type="component" value="Segment"/>
</dbReference>
<dbReference type="EMBL" id="KX752698">
    <property type="protein sequence ID" value="AON96909.1"/>
    <property type="molecule type" value="Genomic_DNA"/>
</dbReference>
<dbReference type="GeneID" id="29066560"/>
<dbReference type="KEGG" id="vg:29066560"/>
<organism evidence="1 2">
    <name type="scientific">Mycobacterium phage Tonenili</name>
    <dbReference type="NCBI Taxonomy" id="1891703"/>
    <lineage>
        <taxon>Viruses</taxon>
        <taxon>Duplodnaviria</taxon>
        <taxon>Heunggongvirae</taxon>
        <taxon>Uroviricota</taxon>
        <taxon>Caudoviricetes</taxon>
        <taxon>Ceeclamvirinae</taxon>
        <taxon>Bixzunavirus</taxon>
        <taxon>Bixzunavirus tonenili</taxon>
    </lineage>
</organism>